<evidence type="ECO:0000313" key="6">
    <source>
        <dbReference type="EMBL" id="JAG85733.1"/>
    </source>
</evidence>
<dbReference type="PANTHER" id="PTHR10693:SF20">
    <property type="entry name" value="AT27578P"/>
    <property type="match status" value="1"/>
</dbReference>
<evidence type="ECO:0000259" key="5">
    <source>
        <dbReference type="PROSITE" id="PS50177"/>
    </source>
</evidence>
<name>A0A0C9S4K8_9CONI</name>
<dbReference type="GO" id="GO:0005829">
    <property type="term" value="C:cytosol"/>
    <property type="evidence" value="ECO:0007669"/>
    <property type="project" value="TreeGrafter"/>
</dbReference>
<protein>
    <submittedName>
        <fullName evidence="6">TSA: Wollemia nobilis Ref_Wollemi_Transcript_25050_2041 transcribed RNA sequence</fullName>
    </submittedName>
</protein>
<dbReference type="CDD" id="cd00780">
    <property type="entry name" value="NTF2"/>
    <property type="match status" value="1"/>
</dbReference>
<feature type="compositionally biased region" description="Basic and acidic residues" evidence="3">
    <location>
        <begin position="197"/>
        <end position="206"/>
    </location>
</feature>
<dbReference type="PROSITE" id="PS50177">
    <property type="entry name" value="NTF2_DOMAIN"/>
    <property type="match status" value="1"/>
</dbReference>
<feature type="compositionally biased region" description="Low complexity" evidence="3">
    <location>
        <begin position="278"/>
        <end position="295"/>
    </location>
</feature>
<feature type="region of interest" description="Disordered" evidence="3">
    <location>
        <begin position="386"/>
        <end position="488"/>
    </location>
</feature>
<dbReference type="InterPro" id="IPR002075">
    <property type="entry name" value="NTF2_dom"/>
</dbReference>
<dbReference type="PROSITE" id="PS50102">
    <property type="entry name" value="RRM"/>
    <property type="match status" value="1"/>
</dbReference>
<dbReference type="SUPFAM" id="SSF54928">
    <property type="entry name" value="RNA-binding domain, RBD"/>
    <property type="match status" value="1"/>
</dbReference>
<dbReference type="CDD" id="cd00590">
    <property type="entry name" value="RRM_SF"/>
    <property type="match status" value="1"/>
</dbReference>
<evidence type="ECO:0000256" key="1">
    <source>
        <dbReference type="ARBA" id="ARBA00022884"/>
    </source>
</evidence>
<dbReference type="EMBL" id="GCHU01024862">
    <property type="protein sequence ID" value="JAG85733.1"/>
    <property type="molecule type" value="Transcribed_RNA"/>
</dbReference>
<feature type="compositionally biased region" description="Low complexity" evidence="3">
    <location>
        <begin position="159"/>
        <end position="175"/>
    </location>
</feature>
<dbReference type="InterPro" id="IPR032710">
    <property type="entry name" value="NTF2-like_dom_sf"/>
</dbReference>
<dbReference type="AlphaFoldDB" id="A0A0C9S4K8"/>
<sequence length="488" mass="52378">MATPQVIPVVIHPAQVVGNAFVTQYYNVLHQSPQMAYRFYQECSKLGRPGPNGEMLTVTTMEGINQMILSLGYNECKSVIKTIDAQESYNNGVLVLVTGSLTFKNSGLRLFTQSFFLAPQDKGYFVLNDVFKYLDEEQEQSKQNLGLANGVIEEESNLPGSEPVSEPEPVVENGVTEQSPTPAEQQPVVEEEEYNATEERKVPEGPFAEKEAVIEHHSEPANIEVQPAHEAPAVVPDAPKKSYASIVKVMSENAAPVIPVQKPSTVRAVPVSAERQATSSTPPKPSSTESSSPTPANETDNSNLPEAEGNGCSIYIRNLPFNATAAQLEEEFKRFGAIKPSGVQVRSKQGGLCYGFVEFEAVASVQSALEASPILIGGRQAFVEEKRPSFGTRPSATRGRPLPGRGGFRNDGVRGRGAYGGRGNGRADFANRDDFGNRDRGSSSGRGGGVPEDSEGYQRVGPTRNGGRGGRRGGMMANNGPRMGSVAA</sequence>
<feature type="compositionally biased region" description="Basic and acidic residues" evidence="3">
    <location>
        <begin position="429"/>
        <end position="441"/>
    </location>
</feature>
<dbReference type="SUPFAM" id="SSF54427">
    <property type="entry name" value="NTF2-like"/>
    <property type="match status" value="1"/>
</dbReference>
<reference evidence="6" key="1">
    <citation type="submission" date="2015-02" db="EMBL/GenBank/DDBJ databases">
        <title>A transcriptome of Wollemia nobilis - a relic of Gondwana.</title>
        <authorList>
            <person name="Chia J.Y."/>
            <person name="Leong Y.S."/>
            <person name="Abdul Karim S."/>
            <person name="Wan Azmi N."/>
            <person name="Hercus R."/>
            <person name="Croft L."/>
        </authorList>
    </citation>
    <scope>NUCLEOTIDE SEQUENCE</scope>
    <source>
        <strain evidence="6">MaeBrown</strain>
        <tissue evidence="6">Leaf</tissue>
    </source>
</reference>
<evidence type="ECO:0000256" key="2">
    <source>
        <dbReference type="PROSITE-ProRule" id="PRU00176"/>
    </source>
</evidence>
<feature type="region of interest" description="Disordered" evidence="3">
    <location>
        <begin position="155"/>
        <end position="206"/>
    </location>
</feature>
<dbReference type="Gene3D" id="3.10.450.50">
    <property type="match status" value="1"/>
</dbReference>
<dbReference type="Pfam" id="PF02136">
    <property type="entry name" value="NTF2"/>
    <property type="match status" value="1"/>
</dbReference>
<dbReference type="PANTHER" id="PTHR10693">
    <property type="entry name" value="RAS GTPASE-ACTIVATING PROTEIN-BINDING PROTEIN"/>
    <property type="match status" value="1"/>
</dbReference>
<organism evidence="6">
    <name type="scientific">Wollemia nobilis</name>
    <dbReference type="NCBI Taxonomy" id="56998"/>
    <lineage>
        <taxon>Eukaryota</taxon>
        <taxon>Viridiplantae</taxon>
        <taxon>Streptophyta</taxon>
        <taxon>Embryophyta</taxon>
        <taxon>Tracheophyta</taxon>
        <taxon>Spermatophyta</taxon>
        <taxon>Pinopsida</taxon>
        <taxon>Pinidae</taxon>
        <taxon>Conifers II</taxon>
        <taxon>Araucariales</taxon>
        <taxon>Araucariaceae</taxon>
        <taxon>Wollemia</taxon>
    </lineage>
</organism>
<dbReference type="SMART" id="SM00360">
    <property type="entry name" value="RRM"/>
    <property type="match status" value="1"/>
</dbReference>
<dbReference type="Gene3D" id="3.30.70.330">
    <property type="match status" value="1"/>
</dbReference>
<evidence type="ECO:0000259" key="4">
    <source>
        <dbReference type="PROSITE" id="PS50102"/>
    </source>
</evidence>
<feature type="domain" description="NTF2" evidence="5">
    <location>
        <begin position="17"/>
        <end position="133"/>
    </location>
</feature>
<keyword evidence="1 2" id="KW-0694">RNA-binding</keyword>
<dbReference type="FunFam" id="3.10.450.50:FF:000003">
    <property type="entry name" value="Nuclear transport factor 2 family protein"/>
    <property type="match status" value="1"/>
</dbReference>
<accession>A0A0C9S4K8</accession>
<evidence type="ECO:0000256" key="3">
    <source>
        <dbReference type="SAM" id="MobiDB-lite"/>
    </source>
</evidence>
<proteinExistence type="predicted"/>
<feature type="region of interest" description="Disordered" evidence="3">
    <location>
        <begin position="265"/>
        <end position="308"/>
    </location>
</feature>
<dbReference type="Pfam" id="PF00076">
    <property type="entry name" value="RRM_1"/>
    <property type="match status" value="1"/>
</dbReference>
<dbReference type="InterPro" id="IPR012677">
    <property type="entry name" value="Nucleotide-bd_a/b_plait_sf"/>
</dbReference>
<dbReference type="GO" id="GO:0003729">
    <property type="term" value="F:mRNA binding"/>
    <property type="evidence" value="ECO:0007669"/>
    <property type="project" value="TreeGrafter"/>
</dbReference>
<dbReference type="InterPro" id="IPR035979">
    <property type="entry name" value="RBD_domain_sf"/>
</dbReference>
<feature type="compositionally biased region" description="Low complexity" evidence="3">
    <location>
        <begin position="474"/>
        <end position="488"/>
    </location>
</feature>
<feature type="compositionally biased region" description="Gly residues" evidence="3">
    <location>
        <begin position="404"/>
        <end position="424"/>
    </location>
</feature>
<dbReference type="GO" id="GO:1990904">
    <property type="term" value="C:ribonucleoprotein complex"/>
    <property type="evidence" value="ECO:0007669"/>
    <property type="project" value="TreeGrafter"/>
</dbReference>
<feature type="domain" description="RRM" evidence="4">
    <location>
        <begin position="312"/>
        <end position="388"/>
    </location>
</feature>
<dbReference type="InterPro" id="IPR039539">
    <property type="entry name" value="Ras_GTPase_bind_prot"/>
</dbReference>
<dbReference type="InterPro" id="IPR000504">
    <property type="entry name" value="RRM_dom"/>
</dbReference>
<dbReference type="InterPro" id="IPR018222">
    <property type="entry name" value="Nuclear_transport_factor_2_euk"/>
</dbReference>